<accession>A0A8S5SKR9</accession>
<protein>
    <submittedName>
        <fullName evidence="1">Uncharacterized protein</fullName>
    </submittedName>
</protein>
<organism evidence="1">
    <name type="scientific">Phage sp. ctgh419</name>
    <dbReference type="NCBI Taxonomy" id="2828009"/>
    <lineage>
        <taxon>Viruses</taxon>
    </lineage>
</organism>
<dbReference type="EMBL" id="BK032618">
    <property type="protein sequence ID" value="DAF51609.1"/>
    <property type="molecule type" value="Genomic_DNA"/>
</dbReference>
<reference evidence="1" key="1">
    <citation type="journal article" date="2021" name="Proc. Natl. Acad. Sci. U.S.A.">
        <title>A Catalog of Tens of Thousands of Viruses from Human Metagenomes Reveals Hidden Associations with Chronic Diseases.</title>
        <authorList>
            <person name="Tisza M.J."/>
            <person name="Buck C.B."/>
        </authorList>
    </citation>
    <scope>NUCLEOTIDE SEQUENCE</scope>
    <source>
        <strain evidence="1">Ctgh419</strain>
    </source>
</reference>
<evidence type="ECO:0000313" key="1">
    <source>
        <dbReference type="EMBL" id="DAF51609.1"/>
    </source>
</evidence>
<sequence length="40" mass="4759">MSSDISFIVLLFKYTSFNYQYNFSIKLYILNKLKISSTKV</sequence>
<name>A0A8S5SKR9_9VIRU</name>
<proteinExistence type="predicted"/>